<dbReference type="PANTHER" id="PTHR42870">
    <property type="entry name" value="ACETYL-COA C-ACETYLTRANSFERASE"/>
    <property type="match status" value="1"/>
</dbReference>
<evidence type="ECO:0000259" key="2">
    <source>
        <dbReference type="Pfam" id="PF22691"/>
    </source>
</evidence>
<name>A0A6P2CFW4_9NOCA</name>
<dbReference type="PIRSF" id="PIRSF000429">
    <property type="entry name" value="Ac-CoA_Ac_transf"/>
    <property type="match status" value="1"/>
</dbReference>
<comment type="caution">
    <text evidence="3">The sequence shown here is derived from an EMBL/GenBank/DDBJ whole genome shotgun (WGS) entry which is preliminary data.</text>
</comment>
<accession>A0A6P2CFW4</accession>
<organism evidence="3 4">
    <name type="scientific">Rhodococcus rhodnii</name>
    <dbReference type="NCBI Taxonomy" id="38312"/>
    <lineage>
        <taxon>Bacteria</taxon>
        <taxon>Bacillati</taxon>
        <taxon>Actinomycetota</taxon>
        <taxon>Actinomycetes</taxon>
        <taxon>Mycobacteriales</taxon>
        <taxon>Nocardiaceae</taxon>
        <taxon>Rhodococcus</taxon>
    </lineage>
</organism>
<dbReference type="Proteomes" id="UP000471120">
    <property type="component" value="Unassembled WGS sequence"/>
</dbReference>
<sequence>MGKTVTIIGAAALPVGKWQSAADAAVQVLEHEVLARLVVRAVTEAGVDKSDIQGMTFAQPRPYTAQKYFATFMADYLRLPCSGNVSEVLGNGMTGGFAFEQAANDILLGRSKVSLALGINFETAIPAREHMMSSMRAVGDVDFQAPFGITPIAWYAMDATRYMHEYGSSRDELAAVAVKNRRHAALNPLAQFRTSITLDDVLAQPMIVEPLGLYEVPPRSDGAVCLVLAEEDVAKSLRRPYVKVRSRGFHHEGAHQISEVPNDMIALEAAQAAGRQAFARAGIAPGDLDLAEIYAPCTIVEVLAAEALGLTPRGEGARFAAEGRTSLGGDIPICTSGGLTSRGHPAYVTPLYSFVEVFDQLRGTAGQRQVHGAELALTSAELGNYNAALVHILEGVH</sequence>
<dbReference type="InterPro" id="IPR020616">
    <property type="entry name" value="Thiolase_N"/>
</dbReference>
<reference evidence="3 4" key="1">
    <citation type="submission" date="2018-07" db="EMBL/GenBank/DDBJ databases">
        <title>Genome sequence of Rhodococcus rhodnii ATCC 35071 from Rhodnius prolixus.</title>
        <authorList>
            <person name="Patel V."/>
            <person name="Vogel K.J."/>
        </authorList>
    </citation>
    <scope>NUCLEOTIDE SEQUENCE [LARGE SCALE GENOMIC DNA]</scope>
    <source>
        <strain evidence="3 4">ATCC 35071</strain>
    </source>
</reference>
<dbReference type="Pfam" id="PF22691">
    <property type="entry name" value="Thiolase_C_1"/>
    <property type="match status" value="1"/>
</dbReference>
<protein>
    <submittedName>
        <fullName evidence="3">Thiolase family protein</fullName>
    </submittedName>
</protein>
<dbReference type="EMBL" id="QRCM01000001">
    <property type="protein sequence ID" value="TXG89818.1"/>
    <property type="molecule type" value="Genomic_DNA"/>
</dbReference>
<dbReference type="AlphaFoldDB" id="A0A6P2CFW4"/>
<dbReference type="Pfam" id="PF00108">
    <property type="entry name" value="Thiolase_N"/>
    <property type="match status" value="1"/>
</dbReference>
<evidence type="ECO:0000313" key="4">
    <source>
        <dbReference type="Proteomes" id="UP000471120"/>
    </source>
</evidence>
<proteinExistence type="predicted"/>
<feature type="domain" description="Thiolase N-terminal" evidence="1">
    <location>
        <begin position="5"/>
        <end position="231"/>
    </location>
</feature>
<dbReference type="Gene3D" id="3.40.47.10">
    <property type="match status" value="1"/>
</dbReference>
<dbReference type="InterPro" id="IPR002155">
    <property type="entry name" value="Thiolase"/>
</dbReference>
<dbReference type="CDD" id="cd00829">
    <property type="entry name" value="SCP-x_thiolase"/>
    <property type="match status" value="1"/>
</dbReference>
<dbReference type="InterPro" id="IPR055140">
    <property type="entry name" value="Thiolase_C_2"/>
</dbReference>
<dbReference type="SUPFAM" id="SSF53901">
    <property type="entry name" value="Thiolase-like"/>
    <property type="match status" value="2"/>
</dbReference>
<evidence type="ECO:0000313" key="3">
    <source>
        <dbReference type="EMBL" id="TXG89818.1"/>
    </source>
</evidence>
<gene>
    <name evidence="3" type="ORF">DW322_05820</name>
</gene>
<dbReference type="GO" id="GO:0016747">
    <property type="term" value="F:acyltransferase activity, transferring groups other than amino-acyl groups"/>
    <property type="evidence" value="ECO:0007669"/>
    <property type="project" value="InterPro"/>
</dbReference>
<evidence type="ECO:0000259" key="1">
    <source>
        <dbReference type="Pfam" id="PF00108"/>
    </source>
</evidence>
<feature type="domain" description="Thiolase C-terminal" evidence="2">
    <location>
        <begin position="262"/>
        <end position="394"/>
    </location>
</feature>
<dbReference type="PANTHER" id="PTHR42870:SF1">
    <property type="entry name" value="NON-SPECIFIC LIPID-TRANSFER PROTEIN-LIKE 2"/>
    <property type="match status" value="1"/>
</dbReference>
<dbReference type="InterPro" id="IPR016039">
    <property type="entry name" value="Thiolase-like"/>
</dbReference>